<reference evidence="9 10" key="1">
    <citation type="journal article" date="2016" name="Nat. Commun.">
        <title>Thousands of microbial genomes shed light on interconnected biogeochemical processes in an aquifer system.</title>
        <authorList>
            <person name="Anantharaman K."/>
            <person name="Brown C.T."/>
            <person name="Hug L.A."/>
            <person name="Sharon I."/>
            <person name="Castelle C.J."/>
            <person name="Probst A.J."/>
            <person name="Thomas B.C."/>
            <person name="Singh A."/>
            <person name="Wilkins M.J."/>
            <person name="Karaoz U."/>
            <person name="Brodie E.L."/>
            <person name="Williams K.H."/>
            <person name="Hubbard S.S."/>
            <person name="Banfield J.F."/>
        </authorList>
    </citation>
    <scope>NUCLEOTIDE SEQUENCE [LARGE SCALE GENOMIC DNA]</scope>
</reference>
<comment type="similarity">
    <text evidence="2">Belongs to the autoinducer-2 exporter (AI-2E) (TC 2.A.86) family.</text>
</comment>
<protein>
    <recommendedName>
        <fullName evidence="11">AI-2E family transporter</fullName>
    </recommendedName>
</protein>
<evidence type="ECO:0000256" key="8">
    <source>
        <dbReference type="SAM" id="Phobius"/>
    </source>
</evidence>
<feature type="transmembrane region" description="Helical" evidence="8">
    <location>
        <begin position="214"/>
        <end position="246"/>
    </location>
</feature>
<dbReference type="PANTHER" id="PTHR21716:SF53">
    <property type="entry name" value="PERMEASE PERM-RELATED"/>
    <property type="match status" value="1"/>
</dbReference>
<keyword evidence="3" id="KW-0813">Transport</keyword>
<dbReference type="GO" id="GO:0005886">
    <property type="term" value="C:plasma membrane"/>
    <property type="evidence" value="ECO:0007669"/>
    <property type="project" value="UniProtKB-SubCell"/>
</dbReference>
<keyword evidence="6 8" id="KW-1133">Transmembrane helix</keyword>
<sequence>MGERPVTISISTGTIVTAVVVLAGAWLLWNLRDLALVLLTAVVIASAVEPAVARLRHSKVPRVLSVLLVYILLFTAFFAVFYFFVPSLFADLATFLNSLPVYLDTLNRISAFDDFARVLGTTPPDLSNLDFMASVRGATEAAGFAGNALTAIASIFGGVLSFVLIIVFSFYFAVIETGVDDFLEIISPRKHKDYILNLWSRSKRKIGLWMQGQLLLAVIMGVLLYLGLTIMGVPHALLLAVIAAMFEIIPVFGPTLAAIPAVAIALVDGGMTLGLLTTALYVIAQQFENHLIYPLVVTRVVGVPPLLVILALIIGAQL</sequence>
<evidence type="ECO:0000313" key="9">
    <source>
        <dbReference type="EMBL" id="OGG77164.1"/>
    </source>
</evidence>
<evidence type="ECO:0008006" key="11">
    <source>
        <dbReference type="Google" id="ProtNLM"/>
    </source>
</evidence>
<keyword evidence="4" id="KW-1003">Cell membrane</keyword>
<evidence type="ECO:0000256" key="2">
    <source>
        <dbReference type="ARBA" id="ARBA00009773"/>
    </source>
</evidence>
<accession>A0A1F6EU76</accession>
<dbReference type="Pfam" id="PF01594">
    <property type="entry name" value="AI-2E_transport"/>
    <property type="match status" value="1"/>
</dbReference>
<evidence type="ECO:0000256" key="4">
    <source>
        <dbReference type="ARBA" id="ARBA00022475"/>
    </source>
</evidence>
<name>A0A1F6EU76_9BACT</name>
<dbReference type="EMBL" id="MFMC01000025">
    <property type="protein sequence ID" value="OGG77164.1"/>
    <property type="molecule type" value="Genomic_DNA"/>
</dbReference>
<feature type="transmembrane region" description="Helical" evidence="8">
    <location>
        <begin position="258"/>
        <end position="284"/>
    </location>
</feature>
<comment type="caution">
    <text evidence="9">The sequence shown here is derived from an EMBL/GenBank/DDBJ whole genome shotgun (WGS) entry which is preliminary data.</text>
</comment>
<dbReference type="STRING" id="1798515.A3B35_02665"/>
<proteinExistence type="inferred from homology"/>
<dbReference type="PANTHER" id="PTHR21716">
    <property type="entry name" value="TRANSMEMBRANE PROTEIN"/>
    <property type="match status" value="1"/>
</dbReference>
<evidence type="ECO:0000313" key="10">
    <source>
        <dbReference type="Proteomes" id="UP000177215"/>
    </source>
</evidence>
<evidence type="ECO:0000256" key="1">
    <source>
        <dbReference type="ARBA" id="ARBA00004651"/>
    </source>
</evidence>
<feature type="transmembrane region" description="Helical" evidence="8">
    <location>
        <begin position="34"/>
        <end position="52"/>
    </location>
</feature>
<keyword evidence="5 8" id="KW-0812">Transmembrane</keyword>
<dbReference type="GO" id="GO:0055085">
    <property type="term" value="P:transmembrane transport"/>
    <property type="evidence" value="ECO:0007669"/>
    <property type="project" value="TreeGrafter"/>
</dbReference>
<feature type="transmembrane region" description="Helical" evidence="8">
    <location>
        <begin position="7"/>
        <end position="28"/>
    </location>
</feature>
<feature type="transmembrane region" description="Helical" evidence="8">
    <location>
        <begin position="64"/>
        <end position="85"/>
    </location>
</feature>
<evidence type="ECO:0000256" key="5">
    <source>
        <dbReference type="ARBA" id="ARBA00022692"/>
    </source>
</evidence>
<keyword evidence="7 8" id="KW-0472">Membrane</keyword>
<feature type="transmembrane region" description="Helical" evidence="8">
    <location>
        <begin position="151"/>
        <end position="174"/>
    </location>
</feature>
<dbReference type="Proteomes" id="UP000177215">
    <property type="component" value="Unassembled WGS sequence"/>
</dbReference>
<comment type="subcellular location">
    <subcellularLocation>
        <location evidence="1">Cell membrane</location>
        <topology evidence="1">Multi-pass membrane protein</topology>
    </subcellularLocation>
</comment>
<organism evidence="9 10">
    <name type="scientific">Candidatus Kaiserbacteria bacterium RIFCSPLOWO2_01_FULL_54_24</name>
    <dbReference type="NCBI Taxonomy" id="1798515"/>
    <lineage>
        <taxon>Bacteria</taxon>
        <taxon>Candidatus Kaiseribacteriota</taxon>
    </lineage>
</organism>
<gene>
    <name evidence="9" type="ORF">A3B35_02665</name>
</gene>
<dbReference type="InterPro" id="IPR002549">
    <property type="entry name" value="AI-2E-like"/>
</dbReference>
<dbReference type="AlphaFoldDB" id="A0A1F6EU76"/>
<feature type="transmembrane region" description="Helical" evidence="8">
    <location>
        <begin position="291"/>
        <end position="316"/>
    </location>
</feature>
<evidence type="ECO:0000256" key="6">
    <source>
        <dbReference type="ARBA" id="ARBA00022989"/>
    </source>
</evidence>
<evidence type="ECO:0000256" key="3">
    <source>
        <dbReference type="ARBA" id="ARBA00022448"/>
    </source>
</evidence>
<feature type="non-terminal residue" evidence="9">
    <location>
        <position position="318"/>
    </location>
</feature>
<evidence type="ECO:0000256" key="7">
    <source>
        <dbReference type="ARBA" id="ARBA00023136"/>
    </source>
</evidence>